<gene>
    <name evidence="3" type="ORF">SPICUR_00540</name>
</gene>
<dbReference type="eggNOG" id="COG0526">
    <property type="taxonomic scope" value="Bacteria"/>
</dbReference>
<dbReference type="InterPro" id="IPR036249">
    <property type="entry name" value="Thioredoxin-like_sf"/>
</dbReference>
<dbReference type="OrthoDB" id="9788279at2"/>
<dbReference type="PANTHER" id="PTHR42852">
    <property type="entry name" value="THIOL:DISULFIDE INTERCHANGE PROTEIN DSBE"/>
    <property type="match status" value="1"/>
</dbReference>
<dbReference type="InterPro" id="IPR013766">
    <property type="entry name" value="Thioredoxin_domain"/>
</dbReference>
<feature type="domain" description="Thioredoxin" evidence="2">
    <location>
        <begin position="33"/>
        <end position="174"/>
    </location>
</feature>
<dbReference type="KEGG" id="spiu:SPICUR_00540"/>
<evidence type="ECO:0000256" key="1">
    <source>
        <dbReference type="SAM" id="Phobius"/>
    </source>
</evidence>
<dbReference type="PATRIC" id="fig|1335757.3.peg.107"/>
<protein>
    <recommendedName>
        <fullName evidence="2">Thioredoxin domain-containing protein</fullName>
    </recommendedName>
</protein>
<reference evidence="3" key="1">
    <citation type="journal article" date="2013" name="BMC Genomics">
        <title>Genomes of "Spiribacter", a streamlined, successful halophilic bacterium.</title>
        <authorList>
            <person name="Lopez-Perez M."/>
            <person name="Ghai R."/>
            <person name="Leon M.J."/>
            <person name="Rodriguez-Olmos A."/>
            <person name="Copa-Patino J.L."/>
            <person name="Soliveri J."/>
            <person name="Sanchez-Porro C."/>
            <person name="Ventosa A."/>
            <person name="Rodriguez-Valera F."/>
        </authorList>
    </citation>
    <scope>NUCLEOTIDE SEQUENCE [LARGE SCALE GENOMIC DNA]</scope>
    <source>
        <strain evidence="3">UAH-SP71</strain>
    </source>
</reference>
<reference evidence="3" key="2">
    <citation type="journal article" date="2015" name="Int. J. Syst. Evol. Microbiol.">
        <title>Spiribacter curvatus sp. nov., a moderately halophilic bacterium isolated from a saltern.</title>
        <authorList>
            <person name="Leon M.J."/>
            <person name="Rodriguez-Olmos A."/>
            <person name="Sanchez-Porro C."/>
            <person name="Lopez-Perez M."/>
            <person name="Rodriguez-Valera F."/>
            <person name="Soliveri J."/>
            <person name="Ventosa A."/>
            <person name="Copa-Patino J.L."/>
        </authorList>
    </citation>
    <scope>NUCLEOTIDE SEQUENCE</scope>
    <source>
        <strain evidence="3">UAH-SP71</strain>
    </source>
</reference>
<dbReference type="Proteomes" id="UP000017640">
    <property type="component" value="Chromosome"/>
</dbReference>
<evidence type="ECO:0000313" key="3">
    <source>
        <dbReference type="EMBL" id="AGY91135.1"/>
    </source>
</evidence>
<keyword evidence="1" id="KW-0812">Transmembrane</keyword>
<proteinExistence type="predicted"/>
<dbReference type="HOGENOM" id="CLU_042529_11_1_6"/>
<dbReference type="AlphaFoldDB" id="U5T168"/>
<accession>U5T168</accession>
<keyword evidence="4" id="KW-1185">Reference proteome</keyword>
<dbReference type="PROSITE" id="PS51352">
    <property type="entry name" value="THIOREDOXIN_2"/>
    <property type="match status" value="1"/>
</dbReference>
<feature type="transmembrane region" description="Helical" evidence="1">
    <location>
        <begin position="7"/>
        <end position="29"/>
    </location>
</feature>
<organism evidence="3 4">
    <name type="scientific">Spiribacter curvatus</name>
    <dbReference type="NCBI Taxonomy" id="1335757"/>
    <lineage>
        <taxon>Bacteria</taxon>
        <taxon>Pseudomonadati</taxon>
        <taxon>Pseudomonadota</taxon>
        <taxon>Gammaproteobacteria</taxon>
        <taxon>Chromatiales</taxon>
        <taxon>Ectothiorhodospiraceae</taxon>
        <taxon>Spiribacter</taxon>
    </lineage>
</organism>
<dbReference type="GO" id="GO:0016491">
    <property type="term" value="F:oxidoreductase activity"/>
    <property type="evidence" value="ECO:0007669"/>
    <property type="project" value="InterPro"/>
</dbReference>
<dbReference type="PANTHER" id="PTHR42852:SF13">
    <property type="entry name" value="PROTEIN DIPZ"/>
    <property type="match status" value="1"/>
</dbReference>
<keyword evidence="1" id="KW-0472">Membrane</keyword>
<dbReference type="SUPFAM" id="SSF52833">
    <property type="entry name" value="Thioredoxin-like"/>
    <property type="match status" value="1"/>
</dbReference>
<keyword evidence="1" id="KW-1133">Transmembrane helix</keyword>
<dbReference type="Gene3D" id="3.40.30.10">
    <property type="entry name" value="Glutaredoxin"/>
    <property type="match status" value="1"/>
</dbReference>
<dbReference type="Pfam" id="PF00578">
    <property type="entry name" value="AhpC-TSA"/>
    <property type="match status" value="1"/>
</dbReference>
<name>U5T168_9GAMM</name>
<sequence>MSAGVRIALTVLLAAVVGAGGGILAVLWLQDSSAAETLRPDFTLETIDDGRRSIDEWDGQIIVLNFWATWCSPCRKEIPLFSRLQNEYRDNGVRFLGVAIDDPEAIRGFLDAVDMDYPSFFGMEGAIDVAAAYGNPRGTLPYTVVIDRDGVIVERFSGQVHEPDLRPLLSDLAGRQG</sequence>
<dbReference type="STRING" id="1335757.SPICUR_00540"/>
<dbReference type="InterPro" id="IPR050553">
    <property type="entry name" value="Thioredoxin_ResA/DsbE_sf"/>
</dbReference>
<dbReference type="InterPro" id="IPR000866">
    <property type="entry name" value="AhpC/TSA"/>
</dbReference>
<dbReference type="RefSeq" id="WP_023364949.1">
    <property type="nucleotide sequence ID" value="NC_022664.1"/>
</dbReference>
<evidence type="ECO:0000259" key="2">
    <source>
        <dbReference type="PROSITE" id="PS51352"/>
    </source>
</evidence>
<evidence type="ECO:0000313" key="4">
    <source>
        <dbReference type="Proteomes" id="UP000017640"/>
    </source>
</evidence>
<dbReference type="EMBL" id="CP005990">
    <property type="protein sequence ID" value="AGY91135.1"/>
    <property type="molecule type" value="Genomic_DNA"/>
</dbReference>
<dbReference type="GO" id="GO:0016209">
    <property type="term" value="F:antioxidant activity"/>
    <property type="evidence" value="ECO:0007669"/>
    <property type="project" value="InterPro"/>
</dbReference>
<dbReference type="CDD" id="cd02966">
    <property type="entry name" value="TlpA_like_family"/>
    <property type="match status" value="1"/>
</dbReference>